<dbReference type="InterPro" id="IPR036680">
    <property type="entry name" value="SPOR-like_sf"/>
</dbReference>
<name>A0A918YZ61_9GAMM</name>
<evidence type="ECO:0000259" key="1">
    <source>
        <dbReference type="PROSITE" id="PS51724"/>
    </source>
</evidence>
<dbReference type="AlphaFoldDB" id="A0A918YZ61"/>
<evidence type="ECO:0000313" key="2">
    <source>
        <dbReference type="EMBL" id="GHE29972.1"/>
    </source>
</evidence>
<dbReference type="SMART" id="SM00382">
    <property type="entry name" value="AAA"/>
    <property type="match status" value="1"/>
</dbReference>
<feature type="domain" description="SPOR" evidence="1">
    <location>
        <begin position="358"/>
        <end position="440"/>
    </location>
</feature>
<dbReference type="InterPro" id="IPR007730">
    <property type="entry name" value="SPOR-like_dom"/>
</dbReference>
<dbReference type="GO" id="GO:0016887">
    <property type="term" value="F:ATP hydrolysis activity"/>
    <property type="evidence" value="ECO:0007669"/>
    <property type="project" value="InterPro"/>
</dbReference>
<dbReference type="Proteomes" id="UP000636453">
    <property type="component" value="Unassembled WGS sequence"/>
</dbReference>
<dbReference type="Pfam" id="PF13401">
    <property type="entry name" value="AAA_22"/>
    <property type="match status" value="1"/>
</dbReference>
<dbReference type="Gene3D" id="3.40.50.300">
    <property type="entry name" value="P-loop containing nucleotide triphosphate hydrolases"/>
    <property type="match status" value="1"/>
</dbReference>
<dbReference type="PANTHER" id="PTHR35894">
    <property type="entry name" value="GENERAL SECRETION PATHWAY PROTEIN A-RELATED"/>
    <property type="match status" value="1"/>
</dbReference>
<dbReference type="PANTHER" id="PTHR35894:SF1">
    <property type="entry name" value="PHOSPHORIBULOKINASE _ URIDINE KINASE FAMILY"/>
    <property type="match status" value="1"/>
</dbReference>
<dbReference type="Gene3D" id="3.30.70.1070">
    <property type="entry name" value="Sporulation related repeat"/>
    <property type="match status" value="1"/>
</dbReference>
<dbReference type="SUPFAM" id="SSF52540">
    <property type="entry name" value="P-loop containing nucleoside triphosphate hydrolases"/>
    <property type="match status" value="1"/>
</dbReference>
<comment type="caution">
    <text evidence="2">The sequence shown here is derived from an EMBL/GenBank/DDBJ whole genome shotgun (WGS) entry which is preliminary data.</text>
</comment>
<dbReference type="InterPro" id="IPR003593">
    <property type="entry name" value="AAA+_ATPase"/>
</dbReference>
<dbReference type="InterPro" id="IPR052026">
    <property type="entry name" value="ExeA_AAA_ATPase_DNA-bind"/>
</dbReference>
<dbReference type="RefSeq" id="WP_229814877.1">
    <property type="nucleotide sequence ID" value="NZ_BNCF01000004.1"/>
</dbReference>
<sequence length="452" mass="48247">MTTLYLDHFGLGEAPFSITPNPHFFFAGCNRGSMLEALRYAVQADEGIVTVIGEVGSGKTMLCRMLLEHLPPQVDAIYLANPSFSRNEILDAIAHDLGLSADADGAPTRLDALNRELIARYAAGRRVVLLIDEAHAMPAESLEEVRLLSNLETSRHKLLNIVLFGQPELAALLARPALRQLRERVVQRFELGPLPASDVRDYLEFRLRAAGHRGSFPFTAKAVARIGRTTGGLTRRINILADKALLSCFARDGTQVDVQDVARAERDVAFAPARAPSPRWPASALAAAIALAAGTVAFAAGLAVGRQAPDAPSAQAPAPRAGRAVAAAAPANVAPRAVAAVPTDPLREAEAAYAHWLERDAEGYTLQVAALRADDEAARRELARIAAALPGLPLRAHRDATGRASTLVLYAGEFASADEARRALALLPPTLRANRPVLRSLGALRTQTASRT</sequence>
<dbReference type="EMBL" id="BNCF01000004">
    <property type="protein sequence ID" value="GHE29972.1"/>
    <property type="molecule type" value="Genomic_DNA"/>
</dbReference>
<dbReference type="PROSITE" id="PS51724">
    <property type="entry name" value="SPOR"/>
    <property type="match status" value="1"/>
</dbReference>
<protein>
    <recommendedName>
        <fullName evidence="1">SPOR domain-containing protein</fullName>
    </recommendedName>
</protein>
<reference evidence="2" key="2">
    <citation type="submission" date="2020-09" db="EMBL/GenBank/DDBJ databases">
        <authorList>
            <person name="Sun Q."/>
            <person name="Kim S."/>
        </authorList>
    </citation>
    <scope>NUCLEOTIDE SEQUENCE</scope>
    <source>
        <strain evidence="2">KCTC 32020</strain>
    </source>
</reference>
<dbReference type="GO" id="GO:0042834">
    <property type="term" value="F:peptidoglycan binding"/>
    <property type="evidence" value="ECO:0007669"/>
    <property type="project" value="InterPro"/>
</dbReference>
<proteinExistence type="predicted"/>
<dbReference type="InterPro" id="IPR027417">
    <property type="entry name" value="P-loop_NTPase"/>
</dbReference>
<gene>
    <name evidence="2" type="ORF">GCM10007167_09810</name>
</gene>
<reference evidence="2" key="1">
    <citation type="journal article" date="2014" name="Int. J. Syst. Evol. Microbiol.">
        <title>Complete genome sequence of Corynebacterium casei LMG S-19264T (=DSM 44701T), isolated from a smear-ripened cheese.</title>
        <authorList>
            <consortium name="US DOE Joint Genome Institute (JGI-PGF)"/>
            <person name="Walter F."/>
            <person name="Albersmeier A."/>
            <person name="Kalinowski J."/>
            <person name="Ruckert C."/>
        </authorList>
    </citation>
    <scope>NUCLEOTIDE SEQUENCE</scope>
    <source>
        <strain evidence="2">KCTC 32020</strain>
    </source>
</reference>
<accession>A0A918YZ61</accession>
<dbReference type="InterPro" id="IPR049945">
    <property type="entry name" value="AAA_22"/>
</dbReference>
<organism evidence="2 3">
    <name type="scientific">Vulcaniibacterium thermophilum</name>
    <dbReference type="NCBI Taxonomy" id="1169913"/>
    <lineage>
        <taxon>Bacteria</taxon>
        <taxon>Pseudomonadati</taxon>
        <taxon>Pseudomonadota</taxon>
        <taxon>Gammaproteobacteria</taxon>
        <taxon>Lysobacterales</taxon>
        <taxon>Lysobacteraceae</taxon>
        <taxon>Vulcaniibacterium</taxon>
    </lineage>
</organism>
<dbReference type="Pfam" id="PF05036">
    <property type="entry name" value="SPOR"/>
    <property type="match status" value="1"/>
</dbReference>
<keyword evidence="3" id="KW-1185">Reference proteome</keyword>
<evidence type="ECO:0000313" key="3">
    <source>
        <dbReference type="Proteomes" id="UP000636453"/>
    </source>
</evidence>